<dbReference type="GO" id="GO:0030596">
    <property type="term" value="F:alpha-L-rhamnosidase activity"/>
    <property type="evidence" value="ECO:0007669"/>
    <property type="project" value="UniProtKB-EC"/>
</dbReference>
<dbReference type="EC" id="3.2.1.40" evidence="2"/>
<dbReference type="PANTHER" id="PTHR33307">
    <property type="entry name" value="ALPHA-RHAMNOSIDASE (EUROFUNG)"/>
    <property type="match status" value="1"/>
</dbReference>
<dbReference type="AlphaFoldDB" id="A0A3D8HK74"/>
<evidence type="ECO:0000313" key="9">
    <source>
        <dbReference type="Proteomes" id="UP000256321"/>
    </source>
</evidence>
<evidence type="ECO:0000256" key="3">
    <source>
        <dbReference type="ARBA" id="ARBA00022801"/>
    </source>
</evidence>
<dbReference type="RefSeq" id="WP_115497907.1">
    <property type="nucleotide sequence ID" value="NZ_JACRTI010000002.1"/>
</dbReference>
<dbReference type="InterPro" id="IPR036116">
    <property type="entry name" value="FN3_sf"/>
</dbReference>
<evidence type="ECO:0000256" key="4">
    <source>
        <dbReference type="SAM" id="SignalP"/>
    </source>
</evidence>
<dbReference type="InterPro" id="IPR012341">
    <property type="entry name" value="6hp_glycosidase-like_sf"/>
</dbReference>
<accession>A0A3D8HK74</accession>
<dbReference type="InterPro" id="IPR008928">
    <property type="entry name" value="6-hairpin_glycosidase_sf"/>
</dbReference>
<evidence type="ECO:0000259" key="6">
    <source>
        <dbReference type="Pfam" id="PF17390"/>
    </source>
</evidence>
<dbReference type="Gene3D" id="2.60.40.10">
    <property type="entry name" value="Immunoglobulins"/>
    <property type="match status" value="1"/>
</dbReference>
<dbReference type="Gene3D" id="2.60.420.10">
    <property type="entry name" value="Maltose phosphorylase, domain 3"/>
    <property type="match status" value="1"/>
</dbReference>
<feature type="signal peptide" evidence="4">
    <location>
        <begin position="1"/>
        <end position="23"/>
    </location>
</feature>
<keyword evidence="3 7" id="KW-0378">Hydrolase</keyword>
<dbReference type="SUPFAM" id="SSF48208">
    <property type="entry name" value="Six-hairpin glycosidases"/>
    <property type="match status" value="1"/>
</dbReference>
<feature type="domain" description="Alpha-L-rhamnosidase C-terminal" evidence="6">
    <location>
        <begin position="659"/>
        <end position="732"/>
    </location>
</feature>
<name>A0A3D8HK74_9BACT</name>
<dbReference type="Proteomes" id="UP000629596">
    <property type="component" value="Unassembled WGS sequence"/>
</dbReference>
<reference evidence="8 9" key="1">
    <citation type="submission" date="2018-07" db="EMBL/GenBank/DDBJ databases">
        <title>Parabacteroides acidifaciens nov. sp., isolated from human feces.</title>
        <authorList>
            <person name="Wang Y.J."/>
        </authorList>
    </citation>
    <scope>NUCLEOTIDE SEQUENCE [LARGE SCALE GENOMIC DNA]</scope>
    <source>
        <strain evidence="8 9">426-9</strain>
    </source>
</reference>
<evidence type="ECO:0000259" key="5">
    <source>
        <dbReference type="Pfam" id="PF17389"/>
    </source>
</evidence>
<dbReference type="InterPro" id="IPR035398">
    <property type="entry name" value="Bac_rhamnosid_C"/>
</dbReference>
<evidence type="ECO:0000313" key="7">
    <source>
        <dbReference type="EMBL" id="MBC8600368.1"/>
    </source>
</evidence>
<dbReference type="EMBL" id="QREV01000002">
    <property type="protein sequence ID" value="RDU50997.1"/>
    <property type="molecule type" value="Genomic_DNA"/>
</dbReference>
<dbReference type="Proteomes" id="UP000256321">
    <property type="component" value="Unassembled WGS sequence"/>
</dbReference>
<dbReference type="Pfam" id="PF25788">
    <property type="entry name" value="Ig_Rha78A_N"/>
    <property type="match status" value="1"/>
</dbReference>
<dbReference type="Pfam" id="PF17389">
    <property type="entry name" value="Bac_rhamnosid6H"/>
    <property type="match status" value="1"/>
</dbReference>
<reference evidence="7 10" key="2">
    <citation type="submission" date="2020-08" db="EMBL/GenBank/DDBJ databases">
        <title>Genome public.</title>
        <authorList>
            <person name="Liu C."/>
            <person name="Sun Q."/>
        </authorList>
    </citation>
    <scope>NUCLEOTIDE SEQUENCE [LARGE SCALE GENOMIC DNA]</scope>
    <source>
        <strain evidence="7 10">426_9</strain>
    </source>
</reference>
<dbReference type="Pfam" id="PF17390">
    <property type="entry name" value="Bac_rhamnosid_C"/>
    <property type="match status" value="1"/>
</dbReference>
<dbReference type="InterPro" id="IPR013783">
    <property type="entry name" value="Ig-like_fold"/>
</dbReference>
<comment type="catalytic activity">
    <reaction evidence="1">
        <text>Hydrolysis of terminal non-reducing alpha-L-rhamnose residues in alpha-L-rhamnosides.</text>
        <dbReference type="EC" id="3.2.1.40"/>
    </reaction>
</comment>
<dbReference type="InterPro" id="IPR016007">
    <property type="entry name" value="Alpha_rhamnosid"/>
</dbReference>
<gene>
    <name evidence="8" type="ORF">DWU89_01390</name>
    <name evidence="7" type="ORF">H8784_01375</name>
</gene>
<organism evidence="8 9">
    <name type="scientific">Parabacteroides acidifaciens</name>
    <dbReference type="NCBI Taxonomy" id="2290935"/>
    <lineage>
        <taxon>Bacteria</taxon>
        <taxon>Pseudomonadati</taxon>
        <taxon>Bacteroidota</taxon>
        <taxon>Bacteroidia</taxon>
        <taxon>Bacteroidales</taxon>
        <taxon>Tannerellaceae</taxon>
        <taxon>Parabacteroides</taxon>
    </lineage>
</organism>
<comment type="caution">
    <text evidence="8">The sequence shown here is derived from an EMBL/GenBank/DDBJ whole genome shotgun (WGS) entry which is preliminary data.</text>
</comment>
<dbReference type="InterPro" id="IPR035396">
    <property type="entry name" value="Bac_rhamnosid6H"/>
</dbReference>
<dbReference type="PANTHER" id="PTHR33307:SF6">
    <property type="entry name" value="ALPHA-RHAMNOSIDASE (EUROFUNG)-RELATED"/>
    <property type="match status" value="1"/>
</dbReference>
<protein>
    <recommendedName>
        <fullName evidence="2">alpha-L-rhamnosidase</fullName>
        <ecNumber evidence="2">3.2.1.40</ecNumber>
    </recommendedName>
</protein>
<sequence>MSKLLNRFTLFASCALSAFCLQAADRKPSGLMTDLIEHTERTWQNGYASNLPVWKLDVAIEPLQYAAIRSAHPAFSWIVPGETEGTCQTAYRLIVADNPADAAAGKGNVWDSGEVGSDRSVAVRYAGEALKPGTAYFWRVKTTTNTEGESDWSEVKAFRTADRLSEYETTYYPQVKTMEYPAGVKELGSGTRLIDFGKDAFGQLVLTLTSDGRCDSVIVHLGECLENGRILRDPGKSTIRYHRYPLALMKGTNTYRIKIDKDRRNTGSAAVLMPEYVGEVMPFRYCEIEGYEGALPSAAVVRETVHYPFDETASSFRCSNDTLNQIWDLCKYSVRATSFTGIYVDGDRERIPYEADALINQLCHYGVDREYAIARRSHEYLLQYPTWPTEWILQAVSIAWYDYLYTGDSRSLEASYDILKARTLLQLREKNGLISTTTGLQTDAFLKSIRFKDKIRDIVDWPHTGILGLGKQEGGESDGFVFTDYNAVTNAWHYEALKLMGRIAGVLDKTEDAAFFTSESEAFRKLYTRSFFNARKGYFIDGLAADTEHASLHGNMFPLTFDLVPAGKKEGVARFLQTRGMACSVYGSQFLMDALYEANDAEYALHMLTKTDDRSWYNMIRVGSTISLEAWDNKYKPNQDWNHVWGAAPANIIPRRLMGVEPLTPGFGTIRIKPQLASLDWAEATVPTIRGGVRMSVENKADSYTLKVTIPANMSAEVYLPLPSGKYAVTKNGTPVKVSRVKGEPFLYAGKIGSGSYSFVVD</sequence>
<keyword evidence="4" id="KW-0732">Signal</keyword>
<evidence type="ECO:0000313" key="8">
    <source>
        <dbReference type="EMBL" id="RDU50997.1"/>
    </source>
</evidence>
<dbReference type="EMBL" id="JACRTI010000002">
    <property type="protein sequence ID" value="MBC8600368.1"/>
    <property type="molecule type" value="Genomic_DNA"/>
</dbReference>
<keyword evidence="10" id="KW-1185">Reference proteome</keyword>
<dbReference type="SUPFAM" id="SSF49265">
    <property type="entry name" value="Fibronectin type III"/>
    <property type="match status" value="1"/>
</dbReference>
<dbReference type="Gene3D" id="1.50.10.10">
    <property type="match status" value="1"/>
</dbReference>
<evidence type="ECO:0000256" key="1">
    <source>
        <dbReference type="ARBA" id="ARBA00001445"/>
    </source>
</evidence>
<feature type="domain" description="Alpha-L-rhamnosidase six-hairpin glycosidase" evidence="5">
    <location>
        <begin position="312"/>
        <end position="655"/>
    </location>
</feature>
<dbReference type="GO" id="GO:0005975">
    <property type="term" value="P:carbohydrate metabolic process"/>
    <property type="evidence" value="ECO:0007669"/>
    <property type="project" value="InterPro"/>
</dbReference>
<evidence type="ECO:0000256" key="2">
    <source>
        <dbReference type="ARBA" id="ARBA00012652"/>
    </source>
</evidence>
<evidence type="ECO:0000313" key="10">
    <source>
        <dbReference type="Proteomes" id="UP000629596"/>
    </source>
</evidence>
<feature type="chain" id="PRO_5017773579" description="alpha-L-rhamnosidase" evidence="4">
    <location>
        <begin position="24"/>
        <end position="762"/>
    </location>
</feature>
<dbReference type="Gene3D" id="2.60.120.260">
    <property type="entry name" value="Galactose-binding domain-like"/>
    <property type="match status" value="1"/>
</dbReference>
<proteinExistence type="predicted"/>